<protein>
    <recommendedName>
        <fullName evidence="2">glycerophosphodiester phosphodiesterase</fullName>
        <ecNumber evidence="2">3.1.4.46</ecNumber>
    </recommendedName>
</protein>
<comment type="catalytic activity">
    <reaction evidence="6">
        <text>a sn-glycero-3-phosphodiester + H2O = an alcohol + sn-glycerol 3-phosphate + H(+)</text>
        <dbReference type="Rhea" id="RHEA:12969"/>
        <dbReference type="ChEBI" id="CHEBI:15377"/>
        <dbReference type="ChEBI" id="CHEBI:15378"/>
        <dbReference type="ChEBI" id="CHEBI:30879"/>
        <dbReference type="ChEBI" id="CHEBI:57597"/>
        <dbReference type="ChEBI" id="CHEBI:83408"/>
        <dbReference type="EC" id="3.1.4.46"/>
    </reaction>
</comment>
<evidence type="ECO:0000256" key="2">
    <source>
        <dbReference type="ARBA" id="ARBA00012247"/>
    </source>
</evidence>
<feature type="domain" description="GP-PDE" evidence="7">
    <location>
        <begin position="9"/>
        <end position="326"/>
    </location>
</feature>
<name>A0ABV5V2Z6_9MICO</name>
<evidence type="ECO:0000256" key="4">
    <source>
        <dbReference type="ARBA" id="ARBA00022798"/>
    </source>
</evidence>
<dbReference type="EMBL" id="JBHMAX010000017">
    <property type="protein sequence ID" value="MFB9732159.1"/>
    <property type="molecule type" value="Genomic_DNA"/>
</dbReference>
<evidence type="ECO:0000313" key="8">
    <source>
        <dbReference type="EMBL" id="MFB9732159.1"/>
    </source>
</evidence>
<evidence type="ECO:0000256" key="1">
    <source>
        <dbReference type="ARBA" id="ARBA00007277"/>
    </source>
</evidence>
<gene>
    <name evidence="8" type="ORF">ACFFN0_08895</name>
</gene>
<organism evidence="8 9">
    <name type="scientific">Ornithinimicrobium kibberense</name>
    <dbReference type="NCBI Taxonomy" id="282060"/>
    <lineage>
        <taxon>Bacteria</taxon>
        <taxon>Bacillati</taxon>
        <taxon>Actinomycetota</taxon>
        <taxon>Actinomycetes</taxon>
        <taxon>Micrococcales</taxon>
        <taxon>Ornithinimicrobiaceae</taxon>
        <taxon>Ornithinimicrobium</taxon>
    </lineage>
</organism>
<sequence length="345" mass="37706">MTSRPPARPLVIGHRGASGYRPEHTLGAYELAARLGADYLEPDLVATRDGVLVARHESEITFTTDVARHPELADRRTTKEVDGLERTGWFVEDLTLAELRTLRAVERLPHLRPRSAGHDRTEQVPTFAEVLQLRERLSEKLDREIGVYPETKHPTHFAGLGLPLEEPLVDLLDLHGLNRADAPVFVQSFELDNLVAMRTRLGLRARTVFLLARPEGYGVPAPPDDAHLTRLARAGIDGLGPQLELVLAPGEDGELVDTGLVARAHAAGIVVHPWTFRAENAFLLPPFRSGDDPSAHGDLAGQVTAFLDVGVDGLFVDHVDVAVATVAARWPRPALVSQRSPGRPV</sequence>
<dbReference type="PROSITE" id="PS51704">
    <property type="entry name" value="GP_PDE"/>
    <property type="match status" value="1"/>
</dbReference>
<keyword evidence="4" id="KW-0319">Glycerol metabolism</keyword>
<accession>A0ABV5V2Z6</accession>
<reference evidence="8 9" key="1">
    <citation type="submission" date="2024-09" db="EMBL/GenBank/DDBJ databases">
        <authorList>
            <person name="Sun Q."/>
            <person name="Mori K."/>
        </authorList>
    </citation>
    <scope>NUCLEOTIDE SEQUENCE [LARGE SCALE GENOMIC DNA]</scope>
    <source>
        <strain evidence="8 9">JCM 12763</strain>
    </source>
</reference>
<dbReference type="SUPFAM" id="SSF51695">
    <property type="entry name" value="PLC-like phosphodiesterases"/>
    <property type="match status" value="1"/>
</dbReference>
<dbReference type="Pfam" id="PF03009">
    <property type="entry name" value="GDPD"/>
    <property type="match status" value="1"/>
</dbReference>
<evidence type="ECO:0000313" key="9">
    <source>
        <dbReference type="Proteomes" id="UP001589613"/>
    </source>
</evidence>
<dbReference type="RefSeq" id="WP_141338248.1">
    <property type="nucleotide sequence ID" value="NZ_JBHMAX010000017.1"/>
</dbReference>
<dbReference type="Proteomes" id="UP001589613">
    <property type="component" value="Unassembled WGS sequence"/>
</dbReference>
<dbReference type="EC" id="3.1.4.46" evidence="2"/>
<comment type="similarity">
    <text evidence="1">Belongs to the glycerophosphoryl diester phosphodiesterase family.</text>
</comment>
<evidence type="ECO:0000259" key="7">
    <source>
        <dbReference type="PROSITE" id="PS51704"/>
    </source>
</evidence>
<dbReference type="PANTHER" id="PTHR43620:SF7">
    <property type="entry name" value="GLYCEROPHOSPHODIESTER PHOSPHODIESTERASE GDPD5-RELATED"/>
    <property type="match status" value="1"/>
</dbReference>
<proteinExistence type="inferred from homology"/>
<dbReference type="InterPro" id="IPR017946">
    <property type="entry name" value="PLC-like_Pdiesterase_TIM-brl"/>
</dbReference>
<evidence type="ECO:0000256" key="3">
    <source>
        <dbReference type="ARBA" id="ARBA00022729"/>
    </source>
</evidence>
<dbReference type="PANTHER" id="PTHR43620">
    <property type="entry name" value="GLYCEROPHOSPHORYL DIESTER PHOSPHODIESTERASE"/>
    <property type="match status" value="1"/>
</dbReference>
<evidence type="ECO:0000256" key="5">
    <source>
        <dbReference type="ARBA" id="ARBA00022801"/>
    </source>
</evidence>
<keyword evidence="9" id="KW-1185">Reference proteome</keyword>
<dbReference type="InterPro" id="IPR030395">
    <property type="entry name" value="GP_PDE_dom"/>
</dbReference>
<keyword evidence="5" id="KW-0378">Hydrolase</keyword>
<comment type="caution">
    <text evidence="8">The sequence shown here is derived from an EMBL/GenBank/DDBJ whole genome shotgun (WGS) entry which is preliminary data.</text>
</comment>
<evidence type="ECO:0000256" key="6">
    <source>
        <dbReference type="ARBA" id="ARBA00047512"/>
    </source>
</evidence>
<keyword evidence="3" id="KW-0732">Signal</keyword>
<dbReference type="Gene3D" id="3.20.20.190">
    <property type="entry name" value="Phosphatidylinositol (PI) phosphodiesterase"/>
    <property type="match status" value="1"/>
</dbReference>